<feature type="compositionally biased region" description="Polar residues" evidence="3">
    <location>
        <begin position="1"/>
        <end position="26"/>
    </location>
</feature>
<dbReference type="PANTHER" id="PTHR11360">
    <property type="entry name" value="MONOCARBOXYLATE TRANSPORTER"/>
    <property type="match status" value="1"/>
</dbReference>
<dbReference type="Gene3D" id="1.20.1250.20">
    <property type="entry name" value="MFS general substrate transporter like domains"/>
    <property type="match status" value="2"/>
</dbReference>
<comment type="similarity">
    <text evidence="2">Belongs to the major facilitator superfamily. Monocarboxylate porter (TC 2.A.1.13) family.</text>
</comment>
<evidence type="ECO:0000256" key="3">
    <source>
        <dbReference type="SAM" id="MobiDB-lite"/>
    </source>
</evidence>
<feature type="transmembrane region" description="Helical" evidence="4">
    <location>
        <begin position="134"/>
        <end position="165"/>
    </location>
</feature>
<evidence type="ECO:0000256" key="4">
    <source>
        <dbReference type="SAM" id="Phobius"/>
    </source>
</evidence>
<feature type="transmembrane region" description="Helical" evidence="4">
    <location>
        <begin position="508"/>
        <end position="528"/>
    </location>
</feature>
<comment type="subcellular location">
    <subcellularLocation>
        <location evidence="1">Membrane</location>
        <topology evidence="1">Multi-pass membrane protein</topology>
    </subcellularLocation>
</comment>
<dbReference type="InterPro" id="IPR011701">
    <property type="entry name" value="MFS"/>
</dbReference>
<protein>
    <submittedName>
        <fullName evidence="5">LAME_0H05622g1_1</fullName>
    </submittedName>
</protein>
<feature type="transmembrane region" description="Helical" evidence="4">
    <location>
        <begin position="296"/>
        <end position="316"/>
    </location>
</feature>
<dbReference type="OrthoDB" id="2213137at2759"/>
<proteinExistence type="inferred from homology"/>
<name>A0A1G4KEF3_9SACH</name>
<feature type="transmembrane region" description="Helical" evidence="4">
    <location>
        <begin position="351"/>
        <end position="375"/>
    </location>
</feature>
<accession>A0A1G4KEF3</accession>
<dbReference type="SUPFAM" id="SSF103473">
    <property type="entry name" value="MFS general substrate transporter"/>
    <property type="match status" value="1"/>
</dbReference>
<keyword evidence="6" id="KW-1185">Reference proteome</keyword>
<dbReference type="Proteomes" id="UP000191144">
    <property type="component" value="Chromosome H"/>
</dbReference>
<evidence type="ECO:0000256" key="2">
    <source>
        <dbReference type="ARBA" id="ARBA00006727"/>
    </source>
</evidence>
<dbReference type="GO" id="GO:0022857">
    <property type="term" value="F:transmembrane transporter activity"/>
    <property type="evidence" value="ECO:0007669"/>
    <property type="project" value="InterPro"/>
</dbReference>
<dbReference type="AlphaFoldDB" id="A0A1G4KEF3"/>
<feature type="transmembrane region" description="Helical" evidence="4">
    <location>
        <begin position="414"/>
        <end position="433"/>
    </location>
</feature>
<dbReference type="GO" id="GO:0016020">
    <property type="term" value="C:membrane"/>
    <property type="evidence" value="ECO:0007669"/>
    <property type="project" value="UniProtKB-SubCell"/>
</dbReference>
<reference evidence="6" key="1">
    <citation type="submission" date="2016-03" db="EMBL/GenBank/DDBJ databases">
        <authorList>
            <person name="Devillers Hugo."/>
        </authorList>
    </citation>
    <scope>NUCLEOTIDE SEQUENCE [LARGE SCALE GENOMIC DNA]</scope>
</reference>
<feature type="compositionally biased region" description="Polar residues" evidence="3">
    <location>
        <begin position="33"/>
        <end position="48"/>
    </location>
</feature>
<dbReference type="Pfam" id="PF07690">
    <property type="entry name" value="MFS_1"/>
    <property type="match status" value="1"/>
</dbReference>
<feature type="transmembrane region" description="Helical" evidence="4">
    <location>
        <begin position="265"/>
        <end position="284"/>
    </location>
</feature>
<feature type="transmembrane region" description="Helical" evidence="4">
    <location>
        <begin position="206"/>
        <end position="225"/>
    </location>
</feature>
<sequence>MKSLNTETSSLHSLDTWPSESASGSKNADVKNGVSNANSGEITSTSPLKNRPSNDDDEDDVNKTGKLDRLLVNQLELEDAYKIKTNRESAISSHSFPNEAASVTTEEDVRQTVVSKVFTNRSTGELSLPPDGGYGWVCCACLTVVFLSTWGASAGSGIFLAYYLNTEAFPGATKYDYALIAGFNVFGGQGFSPPAMILARMIGFRATMCLGVVILFTGFFLASFATKLWQLYLTQGFLFGLGIAFVFIPATTILPGWFLKKRSTAFGISYLGTGAGGVIYSISVQEMITKTGNQRWALRMLAIVCAATCTLATILLRQRVPSKPVGFKSWCVIKQQILLVFQWRVVKTYKINLVCVWTTFTLFGYNLMIFTLSPYGVSRGLSSKQSSLLTIVLNAAQCVGRPTIGVIGDRYGRVNTTVVLTSILAIFLFAFWIPSHTFVQLIMFSICMGLCIGVGNVMSVVLMADISGTEDFLPAWGYSNTFTSPFLLLSEVIAQALVSKQNQSNPYLYAQIFAGICFLVALVLVLLLRETIVKLRLEEIHRDTKALDGEACNLESNGIAYANYPQPGFSTFLKRMFHRMKV</sequence>
<feature type="region of interest" description="Disordered" evidence="3">
    <location>
        <begin position="1"/>
        <end position="65"/>
    </location>
</feature>
<organism evidence="5 6">
    <name type="scientific">Lachancea meyersii CBS 8951</name>
    <dbReference type="NCBI Taxonomy" id="1266667"/>
    <lineage>
        <taxon>Eukaryota</taxon>
        <taxon>Fungi</taxon>
        <taxon>Dikarya</taxon>
        <taxon>Ascomycota</taxon>
        <taxon>Saccharomycotina</taxon>
        <taxon>Saccharomycetes</taxon>
        <taxon>Saccharomycetales</taxon>
        <taxon>Saccharomycetaceae</taxon>
        <taxon>Lachancea</taxon>
    </lineage>
</organism>
<feature type="transmembrane region" description="Helical" evidence="4">
    <location>
        <begin position="177"/>
        <end position="199"/>
    </location>
</feature>
<keyword evidence="4" id="KW-0812">Transmembrane</keyword>
<feature type="transmembrane region" description="Helical" evidence="4">
    <location>
        <begin position="387"/>
        <end position="407"/>
    </location>
</feature>
<dbReference type="CDD" id="cd17352">
    <property type="entry name" value="MFS_MCT_SLC16"/>
    <property type="match status" value="1"/>
</dbReference>
<evidence type="ECO:0000313" key="6">
    <source>
        <dbReference type="Proteomes" id="UP000191144"/>
    </source>
</evidence>
<feature type="transmembrane region" description="Helical" evidence="4">
    <location>
        <begin position="439"/>
        <end position="463"/>
    </location>
</feature>
<dbReference type="InterPro" id="IPR050327">
    <property type="entry name" value="Proton-linked_MCT"/>
</dbReference>
<feature type="transmembrane region" description="Helical" evidence="4">
    <location>
        <begin position="475"/>
        <end position="496"/>
    </location>
</feature>
<evidence type="ECO:0000256" key="1">
    <source>
        <dbReference type="ARBA" id="ARBA00004141"/>
    </source>
</evidence>
<dbReference type="PANTHER" id="PTHR11360:SF315">
    <property type="entry name" value="TRANSPORTER MCH2-RELATED"/>
    <property type="match status" value="1"/>
</dbReference>
<feature type="transmembrane region" description="Helical" evidence="4">
    <location>
        <begin position="237"/>
        <end position="258"/>
    </location>
</feature>
<gene>
    <name evidence="5" type="ORF">LAME_0H05622G</name>
</gene>
<dbReference type="EMBL" id="LT598480">
    <property type="protein sequence ID" value="SCV02838.1"/>
    <property type="molecule type" value="Genomic_DNA"/>
</dbReference>
<evidence type="ECO:0000313" key="5">
    <source>
        <dbReference type="EMBL" id="SCV02838.1"/>
    </source>
</evidence>
<dbReference type="InterPro" id="IPR036259">
    <property type="entry name" value="MFS_trans_sf"/>
</dbReference>
<keyword evidence="4" id="KW-0472">Membrane</keyword>
<keyword evidence="4" id="KW-1133">Transmembrane helix</keyword>